<evidence type="ECO:0000313" key="5">
    <source>
        <dbReference type="EMBL" id="RGS08404.1"/>
    </source>
</evidence>
<dbReference type="AlphaFoldDB" id="A0A3E4N6A0"/>
<gene>
    <name evidence="5" type="ORF">DWY14_06380</name>
    <name evidence="4" type="ORF">DXD04_02645</name>
</gene>
<keyword evidence="2 4" id="KW-0808">Transferase</keyword>
<protein>
    <submittedName>
        <fullName evidence="4">Glycosyltransferase family 2 protein</fullName>
    </submittedName>
</protein>
<sequence>MSYKVSVIIPIYGVEKFIGRCAKTLMQQTLKEVEYIFVNDATPDCSMKVLQEVLARYPERQNSVVVAVHETNKGLPAARNTGLQMAQGEYIFHCDSDDFVEPDMLETLYTEAVMHRADIVWCDWFLSFEKNERYMKQPSFDTALEALKTMLSGGMKYNVWNKLVRRSLYADYQVSFPAGYGMGEDMTMLLLFAHAGRVAYVPKAFYHYVKLNTGAMSNVYSDRHKEELKYNVNRTAECLTKIYGNTLEKEIAFLKLEAKFPFLLMGDTRLYRLWKEWYPEANRYILQNRGISARSRWLQWCAWKNLFGLVWIYNQLFHWAYKILYR</sequence>
<name>A0A3E4N6A0_9BACT</name>
<dbReference type="Gene3D" id="3.90.550.10">
    <property type="entry name" value="Spore Coat Polysaccharide Biosynthesis Protein SpsA, Chain A"/>
    <property type="match status" value="1"/>
</dbReference>
<accession>A0A3E4N6A0</accession>
<dbReference type="CDD" id="cd00761">
    <property type="entry name" value="Glyco_tranf_GTA_type"/>
    <property type="match status" value="1"/>
</dbReference>
<reference evidence="6 7" key="1">
    <citation type="submission" date="2018-08" db="EMBL/GenBank/DDBJ databases">
        <title>A genome reference for cultivated species of the human gut microbiota.</title>
        <authorList>
            <person name="Zou Y."/>
            <person name="Xue W."/>
            <person name="Luo G."/>
        </authorList>
    </citation>
    <scope>NUCLEOTIDE SEQUENCE [LARGE SCALE GENOMIC DNA]</scope>
    <source>
        <strain evidence="5 7">AF24-16AC</strain>
        <strain evidence="4 6">TF10-3AC</strain>
    </source>
</reference>
<dbReference type="InterPro" id="IPR001173">
    <property type="entry name" value="Glyco_trans_2-like"/>
</dbReference>
<keyword evidence="1" id="KW-0328">Glycosyltransferase</keyword>
<keyword evidence="6" id="KW-1185">Reference proteome</keyword>
<evidence type="ECO:0000256" key="1">
    <source>
        <dbReference type="ARBA" id="ARBA00022676"/>
    </source>
</evidence>
<evidence type="ECO:0000259" key="3">
    <source>
        <dbReference type="Pfam" id="PF00535"/>
    </source>
</evidence>
<dbReference type="InterPro" id="IPR029044">
    <property type="entry name" value="Nucleotide-diphossugar_trans"/>
</dbReference>
<dbReference type="EMBL" id="QRUY01000010">
    <property type="protein sequence ID" value="RGS08404.1"/>
    <property type="molecule type" value="Genomic_DNA"/>
</dbReference>
<proteinExistence type="predicted"/>
<feature type="domain" description="Glycosyltransferase 2-like" evidence="3">
    <location>
        <begin position="6"/>
        <end position="147"/>
    </location>
</feature>
<dbReference type="EMBL" id="QSQT01000003">
    <property type="protein sequence ID" value="RGK57748.1"/>
    <property type="molecule type" value="Genomic_DNA"/>
</dbReference>
<evidence type="ECO:0000256" key="2">
    <source>
        <dbReference type="ARBA" id="ARBA00022679"/>
    </source>
</evidence>
<dbReference type="PANTHER" id="PTHR22916:SF51">
    <property type="entry name" value="GLYCOSYLTRANSFERASE EPSH-RELATED"/>
    <property type="match status" value="1"/>
</dbReference>
<evidence type="ECO:0000313" key="6">
    <source>
        <dbReference type="Proteomes" id="UP000260862"/>
    </source>
</evidence>
<dbReference type="Proteomes" id="UP000260862">
    <property type="component" value="Unassembled WGS sequence"/>
</dbReference>
<dbReference type="GO" id="GO:0016758">
    <property type="term" value="F:hexosyltransferase activity"/>
    <property type="evidence" value="ECO:0007669"/>
    <property type="project" value="UniProtKB-ARBA"/>
</dbReference>
<comment type="caution">
    <text evidence="4">The sequence shown here is derived from an EMBL/GenBank/DDBJ whole genome shotgun (WGS) entry which is preliminary data.</text>
</comment>
<dbReference type="Pfam" id="PF00535">
    <property type="entry name" value="Glycos_transf_2"/>
    <property type="match status" value="1"/>
</dbReference>
<organism evidence="4 6">
    <name type="scientific">Phocaeicola plebeius</name>
    <dbReference type="NCBI Taxonomy" id="310297"/>
    <lineage>
        <taxon>Bacteria</taxon>
        <taxon>Pseudomonadati</taxon>
        <taxon>Bacteroidota</taxon>
        <taxon>Bacteroidia</taxon>
        <taxon>Bacteroidales</taxon>
        <taxon>Bacteroidaceae</taxon>
        <taxon>Phocaeicola</taxon>
    </lineage>
</organism>
<evidence type="ECO:0000313" key="4">
    <source>
        <dbReference type="EMBL" id="RGK57748.1"/>
    </source>
</evidence>
<dbReference type="PANTHER" id="PTHR22916">
    <property type="entry name" value="GLYCOSYLTRANSFERASE"/>
    <property type="match status" value="1"/>
</dbReference>
<dbReference type="SUPFAM" id="SSF53448">
    <property type="entry name" value="Nucleotide-diphospho-sugar transferases"/>
    <property type="match status" value="1"/>
</dbReference>
<dbReference type="RefSeq" id="WP_117670615.1">
    <property type="nucleotide sequence ID" value="NZ_CABOGR010000003.1"/>
</dbReference>
<dbReference type="Proteomes" id="UP000285750">
    <property type="component" value="Unassembled WGS sequence"/>
</dbReference>
<evidence type="ECO:0000313" key="7">
    <source>
        <dbReference type="Proteomes" id="UP000285750"/>
    </source>
</evidence>